<keyword evidence="1" id="KW-1133">Transmembrane helix</keyword>
<dbReference type="RefSeq" id="WP_100042230.1">
    <property type="nucleotide sequence ID" value="NZ_LT630003.1"/>
</dbReference>
<organism evidence="2 3">
    <name type="scientific">Lacrimispora sphenoides JCM 1415</name>
    <dbReference type="NCBI Taxonomy" id="1297793"/>
    <lineage>
        <taxon>Bacteria</taxon>
        <taxon>Bacillati</taxon>
        <taxon>Bacillota</taxon>
        <taxon>Clostridia</taxon>
        <taxon>Lachnospirales</taxon>
        <taxon>Lachnospiraceae</taxon>
        <taxon>Lacrimispora</taxon>
    </lineage>
</organism>
<evidence type="ECO:0008006" key="4">
    <source>
        <dbReference type="Google" id="ProtNLM"/>
    </source>
</evidence>
<keyword evidence="1" id="KW-0812">Transmembrane</keyword>
<name>A0ABY1C896_9FIRM</name>
<reference evidence="2 3" key="1">
    <citation type="submission" date="2016-10" db="EMBL/GenBank/DDBJ databases">
        <authorList>
            <person name="Varghese N."/>
            <person name="Submissions S."/>
        </authorList>
    </citation>
    <scope>NUCLEOTIDE SEQUENCE [LARGE SCALE GENOMIC DNA]</scope>
    <source>
        <strain evidence="2 3">ATCC 19403</strain>
    </source>
</reference>
<gene>
    <name evidence="2" type="ORF">SAMN02745906_1975</name>
</gene>
<protein>
    <recommendedName>
        <fullName evidence="4">DUF2812 domain-containing protein</fullName>
    </recommendedName>
</protein>
<evidence type="ECO:0000313" key="3">
    <source>
        <dbReference type="Proteomes" id="UP000198970"/>
    </source>
</evidence>
<evidence type="ECO:0000313" key="2">
    <source>
        <dbReference type="EMBL" id="SET79561.1"/>
    </source>
</evidence>
<evidence type="ECO:0000256" key="1">
    <source>
        <dbReference type="SAM" id="Phobius"/>
    </source>
</evidence>
<dbReference type="Proteomes" id="UP000198970">
    <property type="component" value="Chromosome I"/>
</dbReference>
<accession>A0ABY1C896</accession>
<feature type="transmembrane region" description="Helical" evidence="1">
    <location>
        <begin position="69"/>
        <end position="93"/>
    </location>
</feature>
<sequence length="288" mass="34033">MNYESHGMLDDAQDRLSWLMSRGEFEDAMQFFIENRAQITPLRRRFYLSCILDGLVGHKSYRRIVRSTVIMLAFNFLIQPVFPLKLLDLFAFLSQRFLYYNYFAVLLPNVINALFILGLIFQWHTWAALPCKLFERRVEPAYRIVFFITITLVSAFVAVQFISLAKDLPRVRDGEYLTRTVTEEDVIAMAYGQIIHETDQEDVASELRRVLHDEYGWDYYADDYPVYYYKNGKDFLGRDTVLIYLDAEEEYYVMSRLQYKATVYDDGIYPFVIKYLPGSKVILQIVNE</sequence>
<feature type="transmembrane region" description="Helical" evidence="1">
    <location>
        <begin position="99"/>
        <end position="121"/>
    </location>
</feature>
<dbReference type="EMBL" id="LT630003">
    <property type="protein sequence ID" value="SET79561.1"/>
    <property type="molecule type" value="Genomic_DNA"/>
</dbReference>
<keyword evidence="1" id="KW-0472">Membrane</keyword>
<feature type="transmembrane region" description="Helical" evidence="1">
    <location>
        <begin position="141"/>
        <end position="162"/>
    </location>
</feature>
<keyword evidence="3" id="KW-1185">Reference proteome</keyword>
<proteinExistence type="predicted"/>